<name>A0ABR2KN79_9EUKA</name>
<dbReference type="EMBL" id="JAPFFF010000004">
    <property type="protein sequence ID" value="KAK8892614.1"/>
    <property type="molecule type" value="Genomic_DNA"/>
</dbReference>
<feature type="compositionally biased region" description="Low complexity" evidence="1">
    <location>
        <begin position="115"/>
        <end position="130"/>
    </location>
</feature>
<comment type="caution">
    <text evidence="2">The sequence shown here is derived from an EMBL/GenBank/DDBJ whole genome shotgun (WGS) entry which is preliminary data.</text>
</comment>
<evidence type="ECO:0008006" key="4">
    <source>
        <dbReference type="Google" id="ProtNLM"/>
    </source>
</evidence>
<feature type="region of interest" description="Disordered" evidence="1">
    <location>
        <begin position="104"/>
        <end position="131"/>
    </location>
</feature>
<gene>
    <name evidence="2" type="ORF">M9Y10_029853</name>
</gene>
<protein>
    <recommendedName>
        <fullName evidence="4">PPPDE domain-containing protein</fullName>
    </recommendedName>
</protein>
<proteinExistence type="predicted"/>
<accession>A0ABR2KN79</accession>
<organism evidence="2 3">
    <name type="scientific">Tritrichomonas musculus</name>
    <dbReference type="NCBI Taxonomy" id="1915356"/>
    <lineage>
        <taxon>Eukaryota</taxon>
        <taxon>Metamonada</taxon>
        <taxon>Parabasalia</taxon>
        <taxon>Tritrichomonadida</taxon>
        <taxon>Tritrichomonadidae</taxon>
        <taxon>Tritrichomonas</taxon>
    </lineage>
</organism>
<reference evidence="2 3" key="1">
    <citation type="submission" date="2024-04" db="EMBL/GenBank/DDBJ databases">
        <title>Tritrichomonas musculus Genome.</title>
        <authorList>
            <person name="Alves-Ferreira E."/>
            <person name="Grigg M."/>
            <person name="Lorenzi H."/>
            <person name="Galac M."/>
        </authorList>
    </citation>
    <scope>NUCLEOTIDE SEQUENCE [LARGE SCALE GENOMIC DNA]</scope>
    <source>
        <strain evidence="2 3">EAF2021</strain>
    </source>
</reference>
<evidence type="ECO:0000256" key="1">
    <source>
        <dbReference type="SAM" id="MobiDB-lite"/>
    </source>
</evidence>
<dbReference type="Proteomes" id="UP001470230">
    <property type="component" value="Unassembled WGS sequence"/>
</dbReference>
<evidence type="ECO:0000313" key="3">
    <source>
        <dbReference type="Proteomes" id="UP001470230"/>
    </source>
</evidence>
<sequence length="315" mass="35297">MLLSLFFASVASKLQIYYFNASYPISLVYTDSIDKKEVEVKSTGSGYRSVNLQHSESFTVSFTFPDYSDCKATGESKWEMDSNQQYIQLSQSFIQSYCTKGTSWPEMPAGEPPSDKGGSSSGSDSDSGSSARTLGNLEIKSAFLGTTPNIIVNLNFLYSFMRTIRKAVGRAVPSPEIVHSAIWVGDANPSDNSVGAVFTYGRYFNKNNNKAFLWDDGAKGYTMTFKQFKNKFNAANPMKLNLHKNIKLLDFIDQIKDSGKWGVKDYNWPTNNCQHFTAKLINILEATRESPNNNDWIDIPKLVLESLKSNEEKKN</sequence>
<keyword evidence="3" id="KW-1185">Reference proteome</keyword>
<evidence type="ECO:0000313" key="2">
    <source>
        <dbReference type="EMBL" id="KAK8892614.1"/>
    </source>
</evidence>